<evidence type="ECO:0000256" key="2">
    <source>
        <dbReference type="SAM" id="Phobius"/>
    </source>
</evidence>
<name>A0ABQ7K200_9FUNG</name>
<keyword evidence="4" id="KW-1185">Reference proteome</keyword>
<feature type="region of interest" description="Disordered" evidence="1">
    <location>
        <begin position="163"/>
        <end position="201"/>
    </location>
</feature>
<feature type="compositionally biased region" description="Pro residues" evidence="1">
    <location>
        <begin position="324"/>
        <end position="334"/>
    </location>
</feature>
<keyword evidence="2" id="KW-0472">Membrane</keyword>
<evidence type="ECO:0000256" key="1">
    <source>
        <dbReference type="SAM" id="MobiDB-lite"/>
    </source>
</evidence>
<feature type="transmembrane region" description="Helical" evidence="2">
    <location>
        <begin position="82"/>
        <end position="105"/>
    </location>
</feature>
<dbReference type="Proteomes" id="UP001194696">
    <property type="component" value="Unassembled WGS sequence"/>
</dbReference>
<organism evidence="3 4">
    <name type="scientific">Linnemannia gamsii</name>
    <dbReference type="NCBI Taxonomy" id="64522"/>
    <lineage>
        <taxon>Eukaryota</taxon>
        <taxon>Fungi</taxon>
        <taxon>Fungi incertae sedis</taxon>
        <taxon>Mucoromycota</taxon>
        <taxon>Mortierellomycotina</taxon>
        <taxon>Mortierellomycetes</taxon>
        <taxon>Mortierellales</taxon>
        <taxon>Mortierellaceae</taxon>
        <taxon>Linnemannia</taxon>
    </lineage>
</organism>
<feature type="transmembrane region" description="Helical" evidence="2">
    <location>
        <begin position="39"/>
        <end position="61"/>
    </location>
</feature>
<gene>
    <name evidence="3" type="ORF">BGZ96_007065</name>
</gene>
<feature type="region of interest" description="Disordered" evidence="1">
    <location>
        <begin position="299"/>
        <end position="379"/>
    </location>
</feature>
<evidence type="ECO:0000313" key="3">
    <source>
        <dbReference type="EMBL" id="KAG0289394.1"/>
    </source>
</evidence>
<feature type="compositionally biased region" description="Low complexity" evidence="1">
    <location>
        <begin position="299"/>
        <end position="315"/>
    </location>
</feature>
<reference evidence="3 4" key="1">
    <citation type="journal article" date="2020" name="Fungal Divers.">
        <title>Resolving the Mortierellaceae phylogeny through synthesis of multi-gene phylogenetics and phylogenomics.</title>
        <authorList>
            <person name="Vandepol N."/>
            <person name="Liber J."/>
            <person name="Desiro A."/>
            <person name="Na H."/>
            <person name="Kennedy M."/>
            <person name="Barry K."/>
            <person name="Grigoriev I.V."/>
            <person name="Miller A.N."/>
            <person name="O'Donnell K."/>
            <person name="Stajich J.E."/>
            <person name="Bonito G."/>
        </authorList>
    </citation>
    <scope>NUCLEOTIDE SEQUENCE [LARGE SCALE GENOMIC DNA]</scope>
    <source>
        <strain evidence="3 4">AD045</strain>
    </source>
</reference>
<comment type="caution">
    <text evidence="3">The sequence shown here is derived from an EMBL/GenBank/DDBJ whole genome shotgun (WGS) entry which is preliminary data.</text>
</comment>
<protein>
    <submittedName>
        <fullName evidence="3">Uncharacterized protein</fullName>
    </submittedName>
</protein>
<proteinExistence type="predicted"/>
<feature type="non-terminal residue" evidence="3">
    <location>
        <position position="418"/>
    </location>
</feature>
<feature type="compositionally biased region" description="Low complexity" evidence="1">
    <location>
        <begin position="354"/>
        <end position="376"/>
    </location>
</feature>
<feature type="transmembrane region" description="Helical" evidence="2">
    <location>
        <begin position="111"/>
        <end position="130"/>
    </location>
</feature>
<feature type="transmembrane region" description="Helical" evidence="2">
    <location>
        <begin position="12"/>
        <end position="33"/>
    </location>
</feature>
<sequence>MFLELKRLHSLWYLILTLSSLALIATIVFYSLNLGQTPTFTYIFSLLASIISIIIFAYGLYGKANPYLMPTSSPRSNPCTRSVRHFGTSLLALMWLISTVSYAVVNWWVERIFSGLMIVIAILIVVESISSNRLGKAQRRILKDEERRLDLLRVTTSSGSTLVGTTTDIRKSKKQNNGSQASGLGSLHSDDSSSYGGGSDGDSMMTGVEIVRPEAIDPATVIYNQQILFESAQRLYHQQYQQYVIHQLKDGGSTGSDGEGEPQEGKYDDVLLESSYKFEIPMDEPLHSSKALRASLSSSTHLAGPSSPSSSLSLSNNEKMHLPSAPPAPTPPAPTHSSSKTYPSTIRAPHGPEITDTSSSTISSSSSMTKKQQRTSLLKSEISPVGIQIMAETNPFRAQDYQAMTDLSASAPPYEPST</sequence>
<keyword evidence="2" id="KW-0812">Transmembrane</keyword>
<accession>A0ABQ7K200</accession>
<keyword evidence="2" id="KW-1133">Transmembrane helix</keyword>
<evidence type="ECO:0000313" key="4">
    <source>
        <dbReference type="Proteomes" id="UP001194696"/>
    </source>
</evidence>
<dbReference type="EMBL" id="JAAAIM010000351">
    <property type="protein sequence ID" value="KAG0289394.1"/>
    <property type="molecule type" value="Genomic_DNA"/>
</dbReference>